<dbReference type="Gene3D" id="1.10.390.10">
    <property type="entry name" value="Neutral Protease Domain 2"/>
    <property type="match status" value="1"/>
</dbReference>
<feature type="domain" description="Peptidase M61 catalytic" evidence="2">
    <location>
        <begin position="301"/>
        <end position="406"/>
    </location>
</feature>
<dbReference type="InterPro" id="IPR032466">
    <property type="entry name" value="Metal_Hydrolase"/>
</dbReference>
<accession>A0A918VBZ5</accession>
<dbReference type="SUPFAM" id="SSF51556">
    <property type="entry name" value="Metallo-dependent hydrolases"/>
    <property type="match status" value="1"/>
</dbReference>
<dbReference type="SUPFAM" id="SSF51338">
    <property type="entry name" value="Composite domain of metallo-dependent hydrolases"/>
    <property type="match status" value="2"/>
</dbReference>
<dbReference type="InterPro" id="IPR051781">
    <property type="entry name" value="Metallo-dep_Hydrolase"/>
</dbReference>
<dbReference type="Gene3D" id="3.40.50.10910">
    <property type="entry name" value="Amidohydrolase"/>
    <property type="match status" value="1"/>
</dbReference>
<dbReference type="Gene3D" id="3.30.110.90">
    <property type="entry name" value="Amidohydrolase"/>
    <property type="match status" value="1"/>
</dbReference>
<feature type="domain" description="Amidohydrolase-related" evidence="1">
    <location>
        <begin position="567"/>
        <end position="930"/>
    </location>
</feature>
<dbReference type="AlphaFoldDB" id="A0A918VBZ5"/>
<dbReference type="PANTHER" id="PTHR43135:SF3">
    <property type="entry name" value="ALPHA-D-RIBOSE 1-METHYLPHOSPHONATE 5-TRIPHOSPHATE DIPHOSPHATASE"/>
    <property type="match status" value="1"/>
</dbReference>
<evidence type="ECO:0000313" key="5">
    <source>
        <dbReference type="Proteomes" id="UP000636004"/>
    </source>
</evidence>
<reference evidence="4" key="2">
    <citation type="submission" date="2020-09" db="EMBL/GenBank/DDBJ databases">
        <authorList>
            <person name="Sun Q."/>
            <person name="Kim S."/>
        </authorList>
    </citation>
    <scope>NUCLEOTIDE SEQUENCE</scope>
    <source>
        <strain evidence="4">KCTC 12710</strain>
    </source>
</reference>
<dbReference type="InterPro" id="IPR011059">
    <property type="entry name" value="Metal-dep_hydrolase_composite"/>
</dbReference>
<evidence type="ECO:0000259" key="1">
    <source>
        <dbReference type="Pfam" id="PF01979"/>
    </source>
</evidence>
<keyword evidence="5" id="KW-1185">Reference proteome</keyword>
<evidence type="ECO:0000313" key="4">
    <source>
        <dbReference type="EMBL" id="GGZ89843.1"/>
    </source>
</evidence>
<dbReference type="Pfam" id="PF01979">
    <property type="entry name" value="Amidohydro_1"/>
    <property type="match status" value="1"/>
</dbReference>
<evidence type="ECO:0000259" key="3">
    <source>
        <dbReference type="Pfam" id="PF17899"/>
    </source>
</evidence>
<dbReference type="Proteomes" id="UP000636004">
    <property type="component" value="Unassembled WGS sequence"/>
</dbReference>
<dbReference type="Pfam" id="PF17899">
    <property type="entry name" value="Peptidase_M61_N"/>
    <property type="match status" value="1"/>
</dbReference>
<sequence length="951" mass="109627">MPSEAKNNPVDKTPVIYSEINLNQVKDDMVPVTISFDGIASKSMIYRLPKVVQGTYAISDFGRFVHDFKAFDKKGKALKVSKTDVNSWKIDKANKLSSITYLVQDTYDLKEGEFDNIPQFPAGTNIDPDNYVLNLHGFIGYFKGLENNNYQIKINAPESYKYATALPLESSSKNANNKTVVNTFSATRYFEVIDNPIMYGHIDIEKFKIKDIEIVISTYSPNNIYTAKEIKEVVENTMKSQVEYLKNYGTTTSRYDIHIYFFDGTEINPEDYGALEHHTSTVMVMPENTAKEDLYSDLKYFISHEFLHTITPLSIHSEDIHNFNYHSPSFSKHLWLYEGVTEYFSKLFKIDQGLITEEQFYKVITNKIKRSKRYDDTMSSTEMSENILLEPYSNNYPNVYQKGALIGMCLDILIRKESHGEQGLLDLMKTLSKTYGKNTPFEDDYLLDEITALTKPSIGEFLKNYVEGSAAIPYQTYFDMVGLNYKDGKLSAYENSTDQQLKIRRHWLNKFSSTVVFEHANVIPMTTNEVLNDQTVVVVDGKITSITSTKTAPKHVADLVIDATDKYLIPGLSEMHYHWRDKKSPIENEFKLLLANGITIARNMAEYGGQDHVTIREKTKQGEILGPNYFTTGPYLSYDQLKTFEDIERIVREHKEKKYNFLKIGDGVDIPKENYLKLLDEAYKHDITVIGHGQHNLPLEFSLRMKSIEHVEEFIYIFQEGNVYENVDLFENSKILIHDIDYLNKAARQVKESGVYVAPTLVIFEMILQYLDEEKFALLQKHPKSNYLTRGEYEKYLTEKNHYRADLKGIQIVGIDSDLFFENFFDWMKKFTKILNEHQVPLLTGSDTFGMVVPGFSIHKEFEFLQDSGLEPYEILKASTVNASRYLNIISMEGTIAEGKNANLVLLNRNPLEDIKNTQDIHGVMLKGTWYNRTQLDKFLEEVANYNTVKR</sequence>
<dbReference type="Gene3D" id="2.30.40.10">
    <property type="entry name" value="Urease, subunit C, domain 1"/>
    <property type="match status" value="1"/>
</dbReference>
<evidence type="ECO:0008006" key="6">
    <source>
        <dbReference type="Google" id="ProtNLM"/>
    </source>
</evidence>
<dbReference type="SUPFAM" id="SSF55486">
    <property type="entry name" value="Metalloproteases ('zincins'), catalytic domain"/>
    <property type="match status" value="1"/>
</dbReference>
<protein>
    <recommendedName>
        <fullName evidence="6">Peptidase M61</fullName>
    </recommendedName>
</protein>
<dbReference type="InterPro" id="IPR040756">
    <property type="entry name" value="Peptidase_M61_N"/>
</dbReference>
<dbReference type="Gene3D" id="2.60.40.3650">
    <property type="match status" value="1"/>
</dbReference>
<feature type="domain" description="Peptidase M61 N-terminal" evidence="3">
    <location>
        <begin position="19"/>
        <end position="200"/>
    </location>
</feature>
<dbReference type="InterPro" id="IPR027268">
    <property type="entry name" value="Peptidase_M4/M1_CTD_sf"/>
</dbReference>
<dbReference type="EMBL" id="BMWZ01000007">
    <property type="protein sequence ID" value="GGZ89843.1"/>
    <property type="molecule type" value="Genomic_DNA"/>
</dbReference>
<reference evidence="4" key="1">
    <citation type="journal article" date="2014" name="Int. J. Syst. Evol. Microbiol.">
        <title>Complete genome sequence of Corynebacterium casei LMG S-19264T (=DSM 44701T), isolated from a smear-ripened cheese.</title>
        <authorList>
            <consortium name="US DOE Joint Genome Institute (JGI-PGF)"/>
            <person name="Walter F."/>
            <person name="Albersmeier A."/>
            <person name="Kalinowski J."/>
            <person name="Ruckert C."/>
        </authorList>
    </citation>
    <scope>NUCLEOTIDE SEQUENCE</scope>
    <source>
        <strain evidence="4">KCTC 12710</strain>
    </source>
</reference>
<gene>
    <name evidence="4" type="ORF">GCM10007028_30180</name>
</gene>
<dbReference type="GO" id="GO:0016810">
    <property type="term" value="F:hydrolase activity, acting on carbon-nitrogen (but not peptide) bonds"/>
    <property type="evidence" value="ECO:0007669"/>
    <property type="project" value="InterPro"/>
</dbReference>
<dbReference type="InterPro" id="IPR006680">
    <property type="entry name" value="Amidohydro-rel"/>
</dbReference>
<name>A0A918VBZ5_9FLAO</name>
<organism evidence="4 5">
    <name type="scientific">Algibacter mikhailovii</name>
    <dbReference type="NCBI Taxonomy" id="425498"/>
    <lineage>
        <taxon>Bacteria</taxon>
        <taxon>Pseudomonadati</taxon>
        <taxon>Bacteroidota</taxon>
        <taxon>Flavobacteriia</taxon>
        <taxon>Flavobacteriales</taxon>
        <taxon>Flavobacteriaceae</taxon>
        <taxon>Algibacter</taxon>
    </lineage>
</organism>
<dbReference type="PANTHER" id="PTHR43135">
    <property type="entry name" value="ALPHA-D-RIBOSE 1-METHYLPHOSPHONATE 5-TRIPHOSPHATE DIPHOSPHATASE"/>
    <property type="match status" value="1"/>
</dbReference>
<proteinExistence type="predicted"/>
<comment type="caution">
    <text evidence="4">The sequence shown here is derived from an EMBL/GenBank/DDBJ whole genome shotgun (WGS) entry which is preliminary data.</text>
</comment>
<dbReference type="InterPro" id="IPR007963">
    <property type="entry name" value="Peptidase_M61_catalytic"/>
</dbReference>
<dbReference type="Pfam" id="PF05299">
    <property type="entry name" value="Peptidase_M61"/>
    <property type="match status" value="1"/>
</dbReference>
<dbReference type="Gene3D" id="1.20.58.520">
    <property type="entry name" value="Amidohydrolase"/>
    <property type="match status" value="1"/>
</dbReference>
<evidence type="ECO:0000259" key="2">
    <source>
        <dbReference type="Pfam" id="PF05299"/>
    </source>
</evidence>